<organism evidence="1 2">
    <name type="scientific">Taxus chinensis</name>
    <name type="common">Chinese yew</name>
    <name type="synonym">Taxus wallichiana var. chinensis</name>
    <dbReference type="NCBI Taxonomy" id="29808"/>
    <lineage>
        <taxon>Eukaryota</taxon>
        <taxon>Viridiplantae</taxon>
        <taxon>Streptophyta</taxon>
        <taxon>Embryophyta</taxon>
        <taxon>Tracheophyta</taxon>
        <taxon>Spermatophyta</taxon>
        <taxon>Pinopsida</taxon>
        <taxon>Pinidae</taxon>
        <taxon>Conifers II</taxon>
        <taxon>Cupressales</taxon>
        <taxon>Taxaceae</taxon>
        <taxon>Taxus</taxon>
    </lineage>
</organism>
<feature type="non-terminal residue" evidence="1">
    <location>
        <position position="1"/>
    </location>
</feature>
<dbReference type="EMBL" id="JAHRHJ020000005">
    <property type="protein sequence ID" value="KAH9314975.1"/>
    <property type="molecule type" value="Genomic_DNA"/>
</dbReference>
<evidence type="ECO:0000313" key="2">
    <source>
        <dbReference type="Proteomes" id="UP000824469"/>
    </source>
</evidence>
<feature type="non-terminal residue" evidence="1">
    <location>
        <position position="56"/>
    </location>
</feature>
<gene>
    <name evidence="1" type="ORF">KI387_023602</name>
</gene>
<proteinExistence type="predicted"/>
<keyword evidence="2" id="KW-1185">Reference proteome</keyword>
<dbReference type="Proteomes" id="UP000824469">
    <property type="component" value="Unassembled WGS sequence"/>
</dbReference>
<protein>
    <submittedName>
        <fullName evidence="1">Uncharacterized protein</fullName>
    </submittedName>
</protein>
<evidence type="ECO:0000313" key="1">
    <source>
        <dbReference type="EMBL" id="KAH9314975.1"/>
    </source>
</evidence>
<dbReference type="AlphaFoldDB" id="A0AA38LAW9"/>
<reference evidence="1 2" key="1">
    <citation type="journal article" date="2021" name="Nat. Plants">
        <title>The Taxus genome provides insights into paclitaxel biosynthesis.</title>
        <authorList>
            <person name="Xiong X."/>
            <person name="Gou J."/>
            <person name="Liao Q."/>
            <person name="Li Y."/>
            <person name="Zhou Q."/>
            <person name="Bi G."/>
            <person name="Li C."/>
            <person name="Du R."/>
            <person name="Wang X."/>
            <person name="Sun T."/>
            <person name="Guo L."/>
            <person name="Liang H."/>
            <person name="Lu P."/>
            <person name="Wu Y."/>
            <person name="Zhang Z."/>
            <person name="Ro D.K."/>
            <person name="Shang Y."/>
            <person name="Huang S."/>
            <person name="Yan J."/>
        </authorList>
    </citation>
    <scope>NUCLEOTIDE SEQUENCE [LARGE SCALE GENOMIC DNA]</scope>
    <source>
        <strain evidence="1">Ta-2019</strain>
    </source>
</reference>
<name>A0AA38LAW9_TAXCH</name>
<accession>A0AA38LAW9</accession>
<comment type="caution">
    <text evidence="1">The sequence shown here is derived from an EMBL/GenBank/DDBJ whole genome shotgun (WGS) entry which is preliminary data.</text>
</comment>
<sequence length="56" mass="6682">LNLKHALSLLRLEKSQEDSGACIFMFLNLENKVHQHTHSYNQVAITEYEYHHFLIR</sequence>